<feature type="non-terminal residue" evidence="2">
    <location>
        <position position="1"/>
    </location>
</feature>
<evidence type="ECO:0000313" key="3">
    <source>
        <dbReference type="Proteomes" id="UP000660729"/>
    </source>
</evidence>
<proteinExistence type="predicted"/>
<sequence length="377" mass="41396">MHNVAAARRAALHIARLPRSLVAAARPLSTRLSSSSALAPATGRSDSPISNGGLRSHRDGRVSNSNPERTDGWALRGSREKGNHDLNRRDVHGSKLERGRTNGPVEQSAPKTGSGTRQPFSKHAGKVLPSASGDLAVGARDRGKKSTKTNTSIMRGQYSITSHIYEPFPKPINVTTFLQTKIFASDQYYPKNIEIRRRLKDFDPNSFIWVVRCPVSVSKKSTYRHLVEKKVRRAFRAALKNEGYSEDGNVLVQGGSEEALKVHDQAERRGRLSGALLITLSKDGHKTLTAKGKEIRDNVELLLSKVLVQRETAVSPGKPPRKENGTLREQPSSSQIDSRQRSGGRSLDGGFSNMLKSVVEVEKLHTNSSQTAFKTEP</sequence>
<dbReference type="AlphaFoldDB" id="A0A8H6RIP3"/>
<dbReference type="EMBL" id="JABCIY010000158">
    <property type="protein sequence ID" value="KAF7191317.1"/>
    <property type="molecule type" value="Genomic_DNA"/>
</dbReference>
<dbReference type="OrthoDB" id="5238363at2759"/>
<comment type="caution">
    <text evidence="2">The sequence shown here is derived from an EMBL/GenBank/DDBJ whole genome shotgun (WGS) entry which is preliminary data.</text>
</comment>
<evidence type="ECO:0000313" key="2">
    <source>
        <dbReference type="EMBL" id="KAF7191317.1"/>
    </source>
</evidence>
<feature type="compositionally biased region" description="Basic and acidic residues" evidence="1">
    <location>
        <begin position="77"/>
        <end position="100"/>
    </location>
</feature>
<gene>
    <name evidence="2" type="ORF">HII31_07340</name>
</gene>
<feature type="compositionally biased region" description="Low complexity" evidence="1">
    <location>
        <begin position="28"/>
        <end position="42"/>
    </location>
</feature>
<reference evidence="2" key="1">
    <citation type="submission" date="2020-04" db="EMBL/GenBank/DDBJ databases">
        <title>Draft genome resource of the tomato pathogen Pseudocercospora fuligena.</title>
        <authorList>
            <person name="Zaccaron A."/>
        </authorList>
    </citation>
    <scope>NUCLEOTIDE SEQUENCE</scope>
    <source>
        <strain evidence="2">PF001</strain>
    </source>
</reference>
<keyword evidence="3" id="KW-1185">Reference proteome</keyword>
<accession>A0A8H6RIP3</accession>
<name>A0A8H6RIP3_9PEZI</name>
<protein>
    <submittedName>
        <fullName evidence="2">Uncharacterized protein</fullName>
    </submittedName>
</protein>
<organism evidence="2 3">
    <name type="scientific">Pseudocercospora fuligena</name>
    <dbReference type="NCBI Taxonomy" id="685502"/>
    <lineage>
        <taxon>Eukaryota</taxon>
        <taxon>Fungi</taxon>
        <taxon>Dikarya</taxon>
        <taxon>Ascomycota</taxon>
        <taxon>Pezizomycotina</taxon>
        <taxon>Dothideomycetes</taxon>
        <taxon>Dothideomycetidae</taxon>
        <taxon>Mycosphaerellales</taxon>
        <taxon>Mycosphaerellaceae</taxon>
        <taxon>Pseudocercospora</taxon>
    </lineage>
</organism>
<feature type="region of interest" description="Disordered" evidence="1">
    <location>
        <begin position="28"/>
        <end position="149"/>
    </location>
</feature>
<dbReference type="Proteomes" id="UP000660729">
    <property type="component" value="Unassembled WGS sequence"/>
</dbReference>
<feature type="region of interest" description="Disordered" evidence="1">
    <location>
        <begin position="311"/>
        <end position="351"/>
    </location>
</feature>
<evidence type="ECO:0000256" key="1">
    <source>
        <dbReference type="SAM" id="MobiDB-lite"/>
    </source>
</evidence>
<feature type="compositionally biased region" description="Polar residues" evidence="1">
    <location>
        <begin position="109"/>
        <end position="119"/>
    </location>
</feature>
<feature type="compositionally biased region" description="Polar residues" evidence="1">
    <location>
        <begin position="327"/>
        <end position="343"/>
    </location>
</feature>